<dbReference type="EMBL" id="UGTL01000001">
    <property type="protein sequence ID" value="SUB85115.1"/>
    <property type="molecule type" value="Genomic_DNA"/>
</dbReference>
<gene>
    <name evidence="1" type="ORF">NCTC11157_00837</name>
</gene>
<proteinExistence type="predicted"/>
<reference evidence="1 2" key="1">
    <citation type="submission" date="2018-06" db="EMBL/GenBank/DDBJ databases">
        <authorList>
            <consortium name="Pathogen Informatics"/>
            <person name="Doyle S."/>
        </authorList>
    </citation>
    <scope>NUCLEOTIDE SEQUENCE [LARGE SCALE GENOMIC DNA]</scope>
    <source>
        <strain evidence="1 2">NCTC11157</strain>
    </source>
</reference>
<evidence type="ECO:0000313" key="1">
    <source>
        <dbReference type="EMBL" id="SUB85115.1"/>
    </source>
</evidence>
<organism evidence="1 2">
    <name type="scientific">Prevotella disiens</name>
    <dbReference type="NCBI Taxonomy" id="28130"/>
    <lineage>
        <taxon>Bacteria</taxon>
        <taxon>Pseudomonadati</taxon>
        <taxon>Bacteroidota</taxon>
        <taxon>Bacteroidia</taxon>
        <taxon>Bacteroidales</taxon>
        <taxon>Prevotellaceae</taxon>
        <taxon>Prevotella</taxon>
    </lineage>
</organism>
<dbReference type="Proteomes" id="UP000254072">
    <property type="component" value="Unassembled WGS sequence"/>
</dbReference>
<dbReference type="AlphaFoldDB" id="A0A379DXI1"/>
<name>A0A379DXI1_9BACT</name>
<sequence>MRNLYITINKFSTLNRSRLHALDYNKWVKYIESNSSYFIWYSDTESGRRLAESITNYPKTLNTDYSETSY</sequence>
<evidence type="ECO:0000313" key="2">
    <source>
        <dbReference type="Proteomes" id="UP000254072"/>
    </source>
</evidence>
<accession>A0A379DXI1</accession>
<protein>
    <submittedName>
        <fullName evidence="1">Uncharacterized protein</fullName>
    </submittedName>
</protein>